<keyword evidence="2" id="KW-1185">Reference proteome</keyword>
<reference evidence="1 2" key="1">
    <citation type="submission" date="2016-01" db="EMBL/GenBank/DDBJ databases">
        <title>The new phylogeny of the genus Mycobacterium.</title>
        <authorList>
            <person name="Tarcisio F."/>
            <person name="Conor M."/>
            <person name="Antonella G."/>
            <person name="Elisabetta G."/>
            <person name="Giulia F.S."/>
            <person name="Sara T."/>
            <person name="Anna F."/>
            <person name="Clotilde B."/>
            <person name="Roberto B."/>
            <person name="Veronica D.S."/>
            <person name="Fabio R."/>
            <person name="Monica P."/>
            <person name="Olivier J."/>
            <person name="Enrico T."/>
            <person name="Nicola S."/>
        </authorList>
    </citation>
    <scope>NUCLEOTIDE SEQUENCE [LARGE SCALE GENOMIC DNA]</scope>
    <source>
        <strain evidence="1 2">DSM 44153</strain>
    </source>
</reference>
<evidence type="ECO:0000313" key="2">
    <source>
        <dbReference type="Proteomes" id="UP000193090"/>
    </source>
</evidence>
<proteinExistence type="predicted"/>
<evidence type="ECO:0000313" key="1">
    <source>
        <dbReference type="EMBL" id="ORW99348.1"/>
    </source>
</evidence>
<dbReference type="Proteomes" id="UP000193090">
    <property type="component" value="Unassembled WGS sequence"/>
</dbReference>
<gene>
    <name evidence="1" type="ORF">AWC30_16580</name>
</gene>
<dbReference type="EMBL" id="LQPZ01000048">
    <property type="protein sequence ID" value="ORW99348.1"/>
    <property type="molecule type" value="Genomic_DNA"/>
</dbReference>
<accession>A0A1X2EEU1</accession>
<dbReference type="AlphaFoldDB" id="A0A1X2EEU1"/>
<comment type="caution">
    <text evidence="1">The sequence shown here is derived from an EMBL/GenBank/DDBJ whole genome shotgun (WGS) entry which is preliminary data.</text>
</comment>
<organism evidence="1 2">
    <name type="scientific">Mycolicibacillus trivialis</name>
    <dbReference type="NCBI Taxonomy" id="1798"/>
    <lineage>
        <taxon>Bacteria</taxon>
        <taxon>Bacillati</taxon>
        <taxon>Actinomycetota</taxon>
        <taxon>Actinomycetes</taxon>
        <taxon>Mycobacteriales</taxon>
        <taxon>Mycobacteriaceae</taxon>
        <taxon>Mycolicibacillus</taxon>
    </lineage>
</organism>
<protein>
    <submittedName>
        <fullName evidence="1">Uncharacterized protein</fullName>
    </submittedName>
</protein>
<sequence>MNNPFIRAFKLNFFSDGMQRVASIPFVRNILEYTKGTDDPDYMKLTSLLHWKQDSLSITNGDLDRIFQETFPGYESQAWDAANDPVIDLIHAQADLALQADEGVNFENKIVLSIATRLQAEKFMVGELNDPTFTDAIAGNQTAVLFNTFKNRSCGTSQSTATLDSVVLMTPENIHVNSFMYEPIIDMSDVALRSLYAQIKTL</sequence>
<name>A0A1X2EEU1_9MYCO</name>